<proteinExistence type="predicted"/>
<dbReference type="RefSeq" id="XP_005821160.1">
    <property type="nucleotide sequence ID" value="XM_005821103.1"/>
</dbReference>
<dbReference type="HOGENOM" id="CLU_1056000_0_0_1"/>
<evidence type="ECO:0000313" key="3">
    <source>
        <dbReference type="EMBL" id="EKX34180.1"/>
    </source>
</evidence>
<evidence type="ECO:0000259" key="2">
    <source>
        <dbReference type="SMART" id="SM00502"/>
    </source>
</evidence>
<dbReference type="SMART" id="SM00502">
    <property type="entry name" value="BBC"/>
    <property type="match status" value="1"/>
</dbReference>
<dbReference type="InterPro" id="IPR003649">
    <property type="entry name" value="Bbox_C"/>
</dbReference>
<feature type="domain" description="B-box C-terminal" evidence="2">
    <location>
        <begin position="63"/>
        <end position="188"/>
    </location>
</feature>
<accession>L1IEC5</accession>
<feature type="non-terminal residue" evidence="3">
    <location>
        <position position="264"/>
    </location>
</feature>
<dbReference type="EMBL" id="JH993117">
    <property type="protein sequence ID" value="EKX34180.1"/>
    <property type="molecule type" value="Genomic_DNA"/>
</dbReference>
<dbReference type="KEGG" id="gtt:GUITHDRAFT_147430"/>
<reference evidence="3 5" key="1">
    <citation type="journal article" date="2012" name="Nature">
        <title>Algal genomes reveal evolutionary mosaicism and the fate of nucleomorphs.</title>
        <authorList>
            <consortium name="DOE Joint Genome Institute"/>
            <person name="Curtis B.A."/>
            <person name="Tanifuji G."/>
            <person name="Burki F."/>
            <person name="Gruber A."/>
            <person name="Irimia M."/>
            <person name="Maruyama S."/>
            <person name="Arias M.C."/>
            <person name="Ball S.G."/>
            <person name="Gile G.H."/>
            <person name="Hirakawa Y."/>
            <person name="Hopkins J.F."/>
            <person name="Kuo A."/>
            <person name="Rensing S.A."/>
            <person name="Schmutz J."/>
            <person name="Symeonidi A."/>
            <person name="Elias M."/>
            <person name="Eveleigh R.J."/>
            <person name="Herman E.K."/>
            <person name="Klute M.J."/>
            <person name="Nakayama T."/>
            <person name="Obornik M."/>
            <person name="Reyes-Prieto A."/>
            <person name="Armbrust E.V."/>
            <person name="Aves S.J."/>
            <person name="Beiko R.G."/>
            <person name="Coutinho P."/>
            <person name="Dacks J.B."/>
            <person name="Durnford D.G."/>
            <person name="Fast N.M."/>
            <person name="Green B.R."/>
            <person name="Grisdale C.J."/>
            <person name="Hempel F."/>
            <person name="Henrissat B."/>
            <person name="Hoppner M.P."/>
            <person name="Ishida K."/>
            <person name="Kim E."/>
            <person name="Koreny L."/>
            <person name="Kroth P.G."/>
            <person name="Liu Y."/>
            <person name="Malik S.B."/>
            <person name="Maier U.G."/>
            <person name="McRose D."/>
            <person name="Mock T."/>
            <person name="Neilson J.A."/>
            <person name="Onodera N.T."/>
            <person name="Poole A.M."/>
            <person name="Pritham E.J."/>
            <person name="Richards T.A."/>
            <person name="Rocap G."/>
            <person name="Roy S.W."/>
            <person name="Sarai C."/>
            <person name="Schaack S."/>
            <person name="Shirato S."/>
            <person name="Slamovits C.H."/>
            <person name="Spencer D.F."/>
            <person name="Suzuki S."/>
            <person name="Worden A.Z."/>
            <person name="Zauner S."/>
            <person name="Barry K."/>
            <person name="Bell C."/>
            <person name="Bharti A.K."/>
            <person name="Crow J.A."/>
            <person name="Grimwood J."/>
            <person name="Kramer R."/>
            <person name="Lindquist E."/>
            <person name="Lucas S."/>
            <person name="Salamov A."/>
            <person name="McFadden G.I."/>
            <person name="Lane C.E."/>
            <person name="Keeling P.J."/>
            <person name="Gray M.W."/>
            <person name="Grigoriev I.V."/>
            <person name="Archibald J.M."/>
        </authorList>
    </citation>
    <scope>NUCLEOTIDE SEQUENCE</scope>
    <source>
        <strain evidence="3 5">CCMP2712</strain>
    </source>
</reference>
<organism evidence="3">
    <name type="scientific">Guillardia theta (strain CCMP2712)</name>
    <name type="common">Cryptophyte</name>
    <dbReference type="NCBI Taxonomy" id="905079"/>
    <lineage>
        <taxon>Eukaryota</taxon>
        <taxon>Cryptophyceae</taxon>
        <taxon>Pyrenomonadales</taxon>
        <taxon>Geminigeraceae</taxon>
        <taxon>Guillardia</taxon>
    </lineage>
</organism>
<dbReference type="GeneID" id="17290909"/>
<reference evidence="5" key="2">
    <citation type="submission" date="2012-11" db="EMBL/GenBank/DDBJ databases">
        <authorList>
            <person name="Kuo A."/>
            <person name="Curtis B.A."/>
            <person name="Tanifuji G."/>
            <person name="Burki F."/>
            <person name="Gruber A."/>
            <person name="Irimia M."/>
            <person name="Maruyama S."/>
            <person name="Arias M.C."/>
            <person name="Ball S.G."/>
            <person name="Gile G.H."/>
            <person name="Hirakawa Y."/>
            <person name="Hopkins J.F."/>
            <person name="Rensing S.A."/>
            <person name="Schmutz J."/>
            <person name="Symeonidi A."/>
            <person name="Elias M."/>
            <person name="Eveleigh R.J."/>
            <person name="Herman E.K."/>
            <person name="Klute M.J."/>
            <person name="Nakayama T."/>
            <person name="Obornik M."/>
            <person name="Reyes-Prieto A."/>
            <person name="Armbrust E.V."/>
            <person name="Aves S.J."/>
            <person name="Beiko R.G."/>
            <person name="Coutinho P."/>
            <person name="Dacks J.B."/>
            <person name="Durnford D.G."/>
            <person name="Fast N.M."/>
            <person name="Green B.R."/>
            <person name="Grisdale C."/>
            <person name="Hempe F."/>
            <person name="Henrissat B."/>
            <person name="Hoppner M.P."/>
            <person name="Ishida K.-I."/>
            <person name="Kim E."/>
            <person name="Koreny L."/>
            <person name="Kroth P.G."/>
            <person name="Liu Y."/>
            <person name="Malik S.-B."/>
            <person name="Maier U.G."/>
            <person name="McRose D."/>
            <person name="Mock T."/>
            <person name="Neilson J.A."/>
            <person name="Onodera N.T."/>
            <person name="Poole A.M."/>
            <person name="Pritham E.J."/>
            <person name="Richards T.A."/>
            <person name="Rocap G."/>
            <person name="Roy S.W."/>
            <person name="Sarai C."/>
            <person name="Schaack S."/>
            <person name="Shirato S."/>
            <person name="Slamovits C.H."/>
            <person name="Spencer D.F."/>
            <person name="Suzuki S."/>
            <person name="Worden A.Z."/>
            <person name="Zauner S."/>
            <person name="Barry K."/>
            <person name="Bell C."/>
            <person name="Bharti A.K."/>
            <person name="Crow J.A."/>
            <person name="Grimwood J."/>
            <person name="Kramer R."/>
            <person name="Lindquist E."/>
            <person name="Lucas S."/>
            <person name="Salamov A."/>
            <person name="McFadden G.I."/>
            <person name="Lane C.E."/>
            <person name="Keeling P.J."/>
            <person name="Gray M.W."/>
            <person name="Grigoriev I.V."/>
            <person name="Archibald J.M."/>
        </authorList>
    </citation>
    <scope>NUCLEOTIDE SEQUENCE</scope>
    <source>
        <strain evidence="5">CCMP2712</strain>
    </source>
</reference>
<gene>
    <name evidence="3" type="ORF">GUITHDRAFT_147430</name>
</gene>
<keyword evidence="5" id="KW-1185">Reference proteome</keyword>
<keyword evidence="1" id="KW-0175">Coiled coil</keyword>
<feature type="coiled-coil region" evidence="1">
    <location>
        <begin position="9"/>
        <end position="53"/>
    </location>
</feature>
<sequence>MVDAEAVLAAELQESRRRAEELSALLEAERRRAQEAERKLYEKERLLRESEKTPLDERVVEGVRRRFEEDEIALKQHAQRFSNAASAIDVVIPGLKANAKAVQDQIATHFSFLRKQLKDREEKLLAVVEGLASEKLRALETQKERMQSIVSSCERAISSTDELLKGDDWSLLTKKDAVAEQVAAAIAGTCKLDAEWSEKIQANLPGTLEEIIESHGVVSLASIDMPETEWHKDLAVVSRIAEPPRHLKSSRASQGNSDFGFMFD</sequence>
<reference evidence="4" key="3">
    <citation type="submission" date="2016-03" db="UniProtKB">
        <authorList>
            <consortium name="EnsemblProtists"/>
        </authorList>
    </citation>
    <scope>IDENTIFICATION</scope>
</reference>
<name>L1IEC5_GUITC</name>
<dbReference type="AlphaFoldDB" id="L1IEC5"/>
<evidence type="ECO:0000313" key="4">
    <source>
        <dbReference type="EnsemblProtists" id="EKX34180"/>
    </source>
</evidence>
<protein>
    <recommendedName>
        <fullName evidence="2">B-box C-terminal domain-containing protein</fullName>
    </recommendedName>
</protein>
<evidence type="ECO:0000313" key="5">
    <source>
        <dbReference type="Proteomes" id="UP000011087"/>
    </source>
</evidence>
<dbReference type="PaxDb" id="55529-EKX34180"/>
<evidence type="ECO:0000256" key="1">
    <source>
        <dbReference type="SAM" id="Coils"/>
    </source>
</evidence>
<dbReference type="EnsemblProtists" id="EKX34180">
    <property type="protein sequence ID" value="EKX34180"/>
    <property type="gene ID" value="GUITHDRAFT_147430"/>
</dbReference>
<dbReference type="Proteomes" id="UP000011087">
    <property type="component" value="Unassembled WGS sequence"/>
</dbReference>